<evidence type="ECO:0000256" key="3">
    <source>
        <dbReference type="ARBA" id="ARBA00022553"/>
    </source>
</evidence>
<dbReference type="Pfam" id="PF02518">
    <property type="entry name" value="HATPase_c"/>
    <property type="match status" value="1"/>
</dbReference>
<feature type="transmembrane region" description="Helical" evidence="8">
    <location>
        <begin position="52"/>
        <end position="70"/>
    </location>
</feature>
<evidence type="ECO:0000313" key="10">
    <source>
        <dbReference type="EMBL" id="MFE3867912.1"/>
    </source>
</evidence>
<evidence type="ECO:0000256" key="1">
    <source>
        <dbReference type="ARBA" id="ARBA00000085"/>
    </source>
</evidence>
<organism evidence="10 11">
    <name type="scientific">Flavobacterium xylosi</name>
    <dbReference type="NCBI Taxonomy" id="3230415"/>
    <lineage>
        <taxon>Bacteria</taxon>
        <taxon>Pseudomonadati</taxon>
        <taxon>Bacteroidota</taxon>
        <taxon>Flavobacteriia</taxon>
        <taxon>Flavobacteriales</taxon>
        <taxon>Flavobacteriaceae</taxon>
        <taxon>Flavobacterium</taxon>
    </lineage>
</organism>
<keyword evidence="11" id="KW-1185">Reference proteome</keyword>
<accession>A0ABW6HW29</accession>
<feature type="domain" description="Histidine kinase" evidence="9">
    <location>
        <begin position="103"/>
        <end position="293"/>
    </location>
</feature>
<evidence type="ECO:0000313" key="11">
    <source>
        <dbReference type="Proteomes" id="UP001600109"/>
    </source>
</evidence>
<proteinExistence type="predicted"/>
<dbReference type="Gene3D" id="3.30.450.20">
    <property type="entry name" value="PAS domain"/>
    <property type="match status" value="1"/>
</dbReference>
<keyword evidence="8" id="KW-0812">Transmembrane</keyword>
<sequence length="295" mass="33913">MLEINNLTKLNNKKVFELQTDFDVAIKDKNIAALEQEKKSDLKEKNNQSENLLFVSVALFFAFLFLLFYIKNYKTVKTKNLIIESEKLLVKKSRIEKETLLKEIHHRVKNNLQLVKSLLNIQAQKENQNVEGFLAVSKSRILSMALIHENLYQSENLNAVNFKEYIHNLTQIILNAYETENTVIKLQIEMEEAYFDIQTAIPLGLIINELVNNAYKHAFVNKSSGCIIIQLIPTGANYELLIRDNGVGITQKTSFIKTLGLQLVEELVFQIDGKLKVENNNGMQYIIEFQTSNTV</sequence>
<dbReference type="PANTHER" id="PTHR41523">
    <property type="entry name" value="TWO-COMPONENT SYSTEM SENSOR PROTEIN"/>
    <property type="match status" value="1"/>
</dbReference>
<evidence type="ECO:0000256" key="6">
    <source>
        <dbReference type="ARBA" id="ARBA00022777"/>
    </source>
</evidence>
<dbReference type="Gene3D" id="3.30.565.10">
    <property type="entry name" value="Histidine kinase-like ATPase, C-terminal domain"/>
    <property type="match status" value="1"/>
</dbReference>
<dbReference type="InterPro" id="IPR011495">
    <property type="entry name" value="Sig_transdc_His_kin_sub2_dim/P"/>
</dbReference>
<dbReference type="RefSeq" id="WP_379854571.1">
    <property type="nucleotide sequence ID" value="NZ_JBHZPZ010000007.1"/>
</dbReference>
<dbReference type="EC" id="2.7.13.3" evidence="2"/>
<evidence type="ECO:0000256" key="2">
    <source>
        <dbReference type="ARBA" id="ARBA00012438"/>
    </source>
</evidence>
<dbReference type="PANTHER" id="PTHR41523:SF8">
    <property type="entry name" value="ETHYLENE RESPONSE SENSOR PROTEIN"/>
    <property type="match status" value="1"/>
</dbReference>
<dbReference type="EMBL" id="JBHZPZ010000007">
    <property type="protein sequence ID" value="MFE3867912.1"/>
    <property type="molecule type" value="Genomic_DNA"/>
</dbReference>
<dbReference type="InterPro" id="IPR036890">
    <property type="entry name" value="HATPase_C_sf"/>
</dbReference>
<keyword evidence="7" id="KW-0067">ATP-binding</keyword>
<dbReference type="SMART" id="SM00387">
    <property type="entry name" value="HATPase_c"/>
    <property type="match status" value="1"/>
</dbReference>
<dbReference type="InterPro" id="IPR003594">
    <property type="entry name" value="HATPase_dom"/>
</dbReference>
<keyword evidence="4 10" id="KW-0808">Transferase</keyword>
<dbReference type="InterPro" id="IPR005467">
    <property type="entry name" value="His_kinase_dom"/>
</dbReference>
<evidence type="ECO:0000256" key="5">
    <source>
        <dbReference type="ARBA" id="ARBA00022741"/>
    </source>
</evidence>
<evidence type="ECO:0000256" key="7">
    <source>
        <dbReference type="ARBA" id="ARBA00022840"/>
    </source>
</evidence>
<comment type="caution">
    <text evidence="10">The sequence shown here is derived from an EMBL/GenBank/DDBJ whole genome shotgun (WGS) entry which is preliminary data.</text>
</comment>
<reference evidence="10 11" key="1">
    <citation type="submission" date="2024-06" db="EMBL/GenBank/DDBJ databases">
        <title>Flavobacterium spp. isolated from glacier.</title>
        <authorList>
            <person name="Han D."/>
        </authorList>
    </citation>
    <scope>NUCLEOTIDE SEQUENCE [LARGE SCALE GENOMIC DNA]</scope>
    <source>
        <strain evidence="10 11">LS2P90</strain>
    </source>
</reference>
<keyword evidence="8" id="KW-0472">Membrane</keyword>
<dbReference type="Proteomes" id="UP001600109">
    <property type="component" value="Unassembled WGS sequence"/>
</dbReference>
<keyword evidence="5" id="KW-0547">Nucleotide-binding</keyword>
<keyword evidence="8" id="KW-1133">Transmembrane helix</keyword>
<evidence type="ECO:0000256" key="8">
    <source>
        <dbReference type="SAM" id="Phobius"/>
    </source>
</evidence>
<dbReference type="SUPFAM" id="SSF55874">
    <property type="entry name" value="ATPase domain of HSP90 chaperone/DNA topoisomerase II/histidine kinase"/>
    <property type="match status" value="1"/>
</dbReference>
<dbReference type="GO" id="GO:0004673">
    <property type="term" value="F:protein histidine kinase activity"/>
    <property type="evidence" value="ECO:0007669"/>
    <property type="project" value="UniProtKB-EC"/>
</dbReference>
<dbReference type="Pfam" id="PF07568">
    <property type="entry name" value="HisKA_2"/>
    <property type="match status" value="1"/>
</dbReference>
<evidence type="ECO:0000256" key="4">
    <source>
        <dbReference type="ARBA" id="ARBA00022679"/>
    </source>
</evidence>
<name>A0ABW6HW29_9FLAO</name>
<gene>
    <name evidence="10" type="ORF">ACFX5E_07465</name>
</gene>
<dbReference type="PROSITE" id="PS50109">
    <property type="entry name" value="HIS_KIN"/>
    <property type="match status" value="1"/>
</dbReference>
<comment type="catalytic activity">
    <reaction evidence="1">
        <text>ATP + protein L-histidine = ADP + protein N-phospho-L-histidine.</text>
        <dbReference type="EC" id="2.7.13.3"/>
    </reaction>
</comment>
<evidence type="ECO:0000259" key="9">
    <source>
        <dbReference type="PROSITE" id="PS50109"/>
    </source>
</evidence>
<keyword evidence="6 10" id="KW-0418">Kinase</keyword>
<keyword evidence="3" id="KW-0597">Phosphoprotein</keyword>
<protein>
    <recommendedName>
        <fullName evidence="2">histidine kinase</fullName>
        <ecNumber evidence="2">2.7.13.3</ecNumber>
    </recommendedName>
</protein>